<dbReference type="Pfam" id="PF00528">
    <property type="entry name" value="BPD_transp_1"/>
    <property type="match status" value="1"/>
</dbReference>
<evidence type="ECO:0000256" key="4">
    <source>
        <dbReference type="ARBA" id="ARBA00022692"/>
    </source>
</evidence>
<evidence type="ECO:0000256" key="1">
    <source>
        <dbReference type="ARBA" id="ARBA00004651"/>
    </source>
</evidence>
<dbReference type="RefSeq" id="WP_386768920.1">
    <property type="nucleotide sequence ID" value="NZ_JBHSTI010000051.1"/>
</dbReference>
<dbReference type="PANTHER" id="PTHR30193">
    <property type="entry name" value="ABC TRANSPORTER PERMEASE PROTEIN"/>
    <property type="match status" value="1"/>
</dbReference>
<reference evidence="10" key="1">
    <citation type="journal article" date="2019" name="Int. J. Syst. Evol. Microbiol.">
        <title>The Global Catalogue of Microorganisms (GCM) 10K type strain sequencing project: providing services to taxonomists for standard genome sequencing and annotation.</title>
        <authorList>
            <consortium name="The Broad Institute Genomics Platform"/>
            <consortium name="The Broad Institute Genome Sequencing Center for Infectious Disease"/>
            <person name="Wu L."/>
            <person name="Ma J."/>
        </authorList>
    </citation>
    <scope>NUCLEOTIDE SEQUENCE [LARGE SCALE GENOMIC DNA]</scope>
    <source>
        <strain evidence="10">CGMCC 4.7317</strain>
    </source>
</reference>
<evidence type="ECO:0000256" key="6">
    <source>
        <dbReference type="ARBA" id="ARBA00023136"/>
    </source>
</evidence>
<organism evidence="9 10">
    <name type="scientific">Longivirga aurantiaca</name>
    <dbReference type="NCBI Taxonomy" id="1837743"/>
    <lineage>
        <taxon>Bacteria</taxon>
        <taxon>Bacillati</taxon>
        <taxon>Actinomycetota</taxon>
        <taxon>Actinomycetes</taxon>
        <taxon>Sporichthyales</taxon>
        <taxon>Sporichthyaceae</taxon>
        <taxon>Longivirga</taxon>
    </lineage>
</organism>
<feature type="transmembrane region" description="Helical" evidence="7">
    <location>
        <begin position="230"/>
        <end position="250"/>
    </location>
</feature>
<evidence type="ECO:0000259" key="8">
    <source>
        <dbReference type="PROSITE" id="PS50928"/>
    </source>
</evidence>
<feature type="domain" description="ABC transmembrane type-1" evidence="8">
    <location>
        <begin position="86"/>
        <end position="303"/>
    </location>
</feature>
<dbReference type="Proteomes" id="UP001596138">
    <property type="component" value="Unassembled WGS sequence"/>
</dbReference>
<evidence type="ECO:0000256" key="5">
    <source>
        <dbReference type="ARBA" id="ARBA00022989"/>
    </source>
</evidence>
<feature type="transmembrane region" description="Helical" evidence="7">
    <location>
        <begin position="179"/>
        <end position="201"/>
    </location>
</feature>
<accession>A0ABW1T5Q7</accession>
<comment type="caution">
    <text evidence="9">The sequence shown here is derived from an EMBL/GenBank/DDBJ whole genome shotgun (WGS) entry which is preliminary data.</text>
</comment>
<gene>
    <name evidence="9" type="ORF">ACFQGU_17180</name>
</gene>
<comment type="subcellular location">
    <subcellularLocation>
        <location evidence="1 7">Cell membrane</location>
        <topology evidence="1 7">Multi-pass membrane protein</topology>
    </subcellularLocation>
</comment>
<name>A0ABW1T5Q7_9ACTN</name>
<dbReference type="InterPro" id="IPR051393">
    <property type="entry name" value="ABC_transporter_permease"/>
</dbReference>
<evidence type="ECO:0000256" key="2">
    <source>
        <dbReference type="ARBA" id="ARBA00022448"/>
    </source>
</evidence>
<sequence>MASVVLVFFGVLLLVFFLAARTRGKVQTPLARLIFLGPAALLLLIGLVIPAVQTTYQSFLGPDGKKVVGLANYQWIFGTEANWVFLRNTAIWIVITPIFSTLVGLILALLMDRMRRESLPKSLIFMPMAISFVGASIIWGLVYEYRDPAEPQVGLLSAVVSAFGITPENWLLLQPWNTFFLIIIMVWIQVGFAMVVLSAAIKAIPMDVTEAAMLDGAVGWKLFSKVTVPMIRGTLVVVLTTIAIGVLKVFDIVRTMTNGNFGTQVLSNEMYAQAFVQFDKGRGSALAVVLFVAVIPLIVYNIVQLRKEQSIR</sequence>
<dbReference type="SUPFAM" id="SSF161098">
    <property type="entry name" value="MetI-like"/>
    <property type="match status" value="1"/>
</dbReference>
<dbReference type="InterPro" id="IPR035906">
    <property type="entry name" value="MetI-like_sf"/>
</dbReference>
<keyword evidence="6 7" id="KW-0472">Membrane</keyword>
<comment type="similarity">
    <text evidence="7">Belongs to the binding-protein-dependent transport system permease family.</text>
</comment>
<keyword evidence="3" id="KW-1003">Cell membrane</keyword>
<evidence type="ECO:0000313" key="10">
    <source>
        <dbReference type="Proteomes" id="UP001596138"/>
    </source>
</evidence>
<feature type="transmembrane region" description="Helical" evidence="7">
    <location>
        <begin position="91"/>
        <end position="111"/>
    </location>
</feature>
<proteinExistence type="inferred from homology"/>
<feature type="transmembrane region" description="Helical" evidence="7">
    <location>
        <begin position="285"/>
        <end position="303"/>
    </location>
</feature>
<evidence type="ECO:0000313" key="9">
    <source>
        <dbReference type="EMBL" id="MFC6239607.1"/>
    </source>
</evidence>
<protein>
    <submittedName>
        <fullName evidence="9">Carbohydrate ABC transporter permease</fullName>
    </submittedName>
</protein>
<dbReference type="CDD" id="cd06261">
    <property type="entry name" value="TM_PBP2"/>
    <property type="match status" value="1"/>
</dbReference>
<dbReference type="EMBL" id="JBHSTI010000051">
    <property type="protein sequence ID" value="MFC6239607.1"/>
    <property type="molecule type" value="Genomic_DNA"/>
</dbReference>
<dbReference type="Gene3D" id="1.10.3720.10">
    <property type="entry name" value="MetI-like"/>
    <property type="match status" value="1"/>
</dbReference>
<dbReference type="InterPro" id="IPR000515">
    <property type="entry name" value="MetI-like"/>
</dbReference>
<keyword evidence="10" id="KW-1185">Reference proteome</keyword>
<feature type="transmembrane region" description="Helical" evidence="7">
    <location>
        <begin position="123"/>
        <end position="142"/>
    </location>
</feature>
<evidence type="ECO:0000256" key="3">
    <source>
        <dbReference type="ARBA" id="ARBA00022475"/>
    </source>
</evidence>
<dbReference type="PANTHER" id="PTHR30193:SF18">
    <property type="entry name" value="OSMOPROTECTIVE COMPOUNDS UPTAKE PERMEASE PROTEIN GGTC"/>
    <property type="match status" value="1"/>
</dbReference>
<keyword evidence="4 7" id="KW-0812">Transmembrane</keyword>
<evidence type="ECO:0000256" key="7">
    <source>
        <dbReference type="RuleBase" id="RU363032"/>
    </source>
</evidence>
<keyword evidence="2 7" id="KW-0813">Transport</keyword>
<keyword evidence="5 7" id="KW-1133">Transmembrane helix</keyword>
<dbReference type="PROSITE" id="PS50928">
    <property type="entry name" value="ABC_TM1"/>
    <property type="match status" value="1"/>
</dbReference>
<feature type="transmembrane region" description="Helical" evidence="7">
    <location>
        <begin position="34"/>
        <end position="55"/>
    </location>
</feature>